<keyword evidence="8" id="KW-0406">Ion transport</keyword>
<dbReference type="OrthoDB" id="891563at2"/>
<reference evidence="14" key="1">
    <citation type="submission" date="2019-06" db="EMBL/GenBank/DDBJ databases">
        <title>Alistipes onderdonkii subsp. vulgaris subsp. nov., Alistipes dispar sp. nov. and Alistipes communis sp. nov., isolated from human faeces, and creation of Alistipes onderdonkii subsp. onderdonkii subsp. nov.</title>
        <authorList>
            <person name="Sakamoto M."/>
            <person name="Ikeyama N."/>
            <person name="Ogata Y."/>
            <person name="Suda W."/>
            <person name="Iino T."/>
            <person name="Hattori M."/>
            <person name="Ohkuma M."/>
        </authorList>
    </citation>
    <scope>NUCLEOTIDE SEQUENCE [LARGE SCALE GENOMIC DNA]</scope>
    <source>
        <strain evidence="14">5CPEGH6</strain>
    </source>
</reference>
<dbReference type="PANTHER" id="PTHR42985">
    <property type="entry name" value="SODIUM-COUPLED MONOCARBOXYLATE TRANSPORTER"/>
    <property type="match status" value="1"/>
</dbReference>
<keyword evidence="4" id="KW-1003">Cell membrane</keyword>
<evidence type="ECO:0000256" key="1">
    <source>
        <dbReference type="ARBA" id="ARBA00004651"/>
    </source>
</evidence>
<feature type="transmembrane region" description="Helical" evidence="12">
    <location>
        <begin position="462"/>
        <end position="478"/>
    </location>
</feature>
<evidence type="ECO:0000256" key="7">
    <source>
        <dbReference type="ARBA" id="ARBA00023053"/>
    </source>
</evidence>
<feature type="transmembrane region" description="Helical" evidence="12">
    <location>
        <begin position="233"/>
        <end position="251"/>
    </location>
</feature>
<dbReference type="AlphaFoldDB" id="A0A4Y1X329"/>
<evidence type="ECO:0000256" key="3">
    <source>
        <dbReference type="ARBA" id="ARBA00022448"/>
    </source>
</evidence>
<dbReference type="Pfam" id="PF00474">
    <property type="entry name" value="SSF"/>
    <property type="match status" value="1"/>
</dbReference>
<evidence type="ECO:0000256" key="12">
    <source>
        <dbReference type="SAM" id="Phobius"/>
    </source>
</evidence>
<evidence type="ECO:0000313" key="14">
    <source>
        <dbReference type="Proteomes" id="UP000319374"/>
    </source>
</evidence>
<evidence type="ECO:0000256" key="6">
    <source>
        <dbReference type="ARBA" id="ARBA00022989"/>
    </source>
</evidence>
<evidence type="ECO:0000256" key="8">
    <source>
        <dbReference type="ARBA" id="ARBA00023065"/>
    </source>
</evidence>
<feature type="transmembrane region" description="Helical" evidence="12">
    <location>
        <begin position="119"/>
        <end position="146"/>
    </location>
</feature>
<dbReference type="InterPro" id="IPR051163">
    <property type="entry name" value="Sodium:Solute_Symporter_SSF"/>
</dbReference>
<dbReference type="GeneID" id="98674057"/>
<sequence>MTPAAVLATVLGYIAVLFAVAWISGRRADNAGFFTGNRRTPWYMAAFAMIGAAISGVTFISVPGSVTVDSFSYMQMVAGFTVGQFVVAFVLIPLFYRLRVVSLYEYLDDRFGVASHRTGAWFFFISKILGAALRVYVVCAVLQLLVFDRYGLPFWFNALITMAFVWLYTQQGGVKSLIWTDSLKTFCLVASLVLSIVFIMRGLDFSFSDTVREVSSSPMSRIFFFDDPASDRYFWKMFAAGIVLLVCMTGLDQDLMQRNMSCATPRDSQKNIVLTAVSQIVVIFLFLVLGVLLYLYMEHRGLAMPEKTDQVFSLVAVGGGLPLVVGVLFVIGLISSTYSAAGSALTALTTSFTVDILEGTKRYGEARLTRIRRGVHVAMALGMALVILAFGYLADDSVINLVYKVASYTYGPILGMFVFGMFTRLRVRDRWMPLVAVAAPVLSGFLQWWALEAWGYRIGFELLIYNALFTVIGMLLLVKRHEK</sequence>
<feature type="transmembrane region" description="Helical" evidence="12">
    <location>
        <begin position="74"/>
        <end position="98"/>
    </location>
</feature>
<feature type="transmembrane region" description="Helical" evidence="12">
    <location>
        <begin position="6"/>
        <end position="23"/>
    </location>
</feature>
<dbReference type="GO" id="GO:0006814">
    <property type="term" value="P:sodium ion transport"/>
    <property type="evidence" value="ECO:0007669"/>
    <property type="project" value="UniProtKB-KW"/>
</dbReference>
<comment type="similarity">
    <text evidence="2 11">Belongs to the sodium:solute symporter (SSF) (TC 2.A.21) family.</text>
</comment>
<feature type="transmembrane region" description="Helical" evidence="12">
    <location>
        <begin position="405"/>
        <end position="422"/>
    </location>
</feature>
<dbReference type="RefSeq" id="WP_141429605.1">
    <property type="nucleotide sequence ID" value="NZ_AP019736.1"/>
</dbReference>
<evidence type="ECO:0000256" key="9">
    <source>
        <dbReference type="ARBA" id="ARBA00023136"/>
    </source>
</evidence>
<keyword evidence="9 12" id="KW-0472">Membrane</keyword>
<gene>
    <name evidence="13" type="ORF">A5CPEGH6_20700</name>
</gene>
<evidence type="ECO:0000313" key="13">
    <source>
        <dbReference type="EMBL" id="BBL07432.1"/>
    </source>
</evidence>
<feature type="transmembrane region" description="Helical" evidence="12">
    <location>
        <begin position="375"/>
        <end position="393"/>
    </location>
</feature>
<feature type="transmembrane region" description="Helical" evidence="12">
    <location>
        <begin position="181"/>
        <end position="200"/>
    </location>
</feature>
<dbReference type="PANTHER" id="PTHR42985:SF47">
    <property type="entry name" value="INTEGRAL MEMBRANE TRANSPORT PROTEIN"/>
    <property type="match status" value="1"/>
</dbReference>
<dbReference type="InterPro" id="IPR038377">
    <property type="entry name" value="Na/Glc_symporter_sf"/>
</dbReference>
<dbReference type="Proteomes" id="UP000319374">
    <property type="component" value="Chromosome"/>
</dbReference>
<dbReference type="EMBL" id="AP019736">
    <property type="protein sequence ID" value="BBL07432.1"/>
    <property type="molecule type" value="Genomic_DNA"/>
</dbReference>
<keyword evidence="6 12" id="KW-1133">Transmembrane helix</keyword>
<dbReference type="Gene3D" id="1.20.1730.10">
    <property type="entry name" value="Sodium/glucose cotransporter"/>
    <property type="match status" value="1"/>
</dbReference>
<organism evidence="13 14">
    <name type="scientific">Alistipes dispar</name>
    <dbReference type="NCBI Taxonomy" id="2585119"/>
    <lineage>
        <taxon>Bacteria</taxon>
        <taxon>Pseudomonadati</taxon>
        <taxon>Bacteroidota</taxon>
        <taxon>Bacteroidia</taxon>
        <taxon>Bacteroidales</taxon>
        <taxon>Rikenellaceae</taxon>
        <taxon>Alistipes</taxon>
    </lineage>
</organism>
<proteinExistence type="inferred from homology"/>
<evidence type="ECO:0000256" key="11">
    <source>
        <dbReference type="RuleBase" id="RU362091"/>
    </source>
</evidence>
<keyword evidence="7" id="KW-0915">Sodium</keyword>
<feature type="transmembrane region" description="Helical" evidence="12">
    <location>
        <begin position="311"/>
        <end position="334"/>
    </location>
</feature>
<dbReference type="KEGG" id="ada:A5CPEGH6_20700"/>
<dbReference type="GO" id="GO:0005886">
    <property type="term" value="C:plasma membrane"/>
    <property type="evidence" value="ECO:0007669"/>
    <property type="project" value="UniProtKB-SubCell"/>
</dbReference>
<feature type="transmembrane region" description="Helical" evidence="12">
    <location>
        <begin position="272"/>
        <end position="296"/>
    </location>
</feature>
<keyword evidence="14" id="KW-1185">Reference proteome</keyword>
<comment type="subcellular location">
    <subcellularLocation>
        <location evidence="1">Cell membrane</location>
        <topology evidence="1">Multi-pass membrane protein</topology>
    </subcellularLocation>
</comment>
<evidence type="ECO:0000256" key="5">
    <source>
        <dbReference type="ARBA" id="ARBA00022692"/>
    </source>
</evidence>
<feature type="transmembrane region" description="Helical" evidence="12">
    <location>
        <begin position="152"/>
        <end position="169"/>
    </location>
</feature>
<keyword evidence="5 12" id="KW-0812">Transmembrane</keyword>
<evidence type="ECO:0000256" key="2">
    <source>
        <dbReference type="ARBA" id="ARBA00006434"/>
    </source>
</evidence>
<accession>A0A4Y1X329</accession>
<dbReference type="CDD" id="cd10326">
    <property type="entry name" value="SLC5sbd_NIS-like"/>
    <property type="match status" value="1"/>
</dbReference>
<keyword evidence="10" id="KW-0739">Sodium transport</keyword>
<feature type="transmembrane region" description="Helical" evidence="12">
    <location>
        <begin position="43"/>
        <end position="62"/>
    </location>
</feature>
<evidence type="ECO:0000256" key="10">
    <source>
        <dbReference type="ARBA" id="ARBA00023201"/>
    </source>
</evidence>
<dbReference type="GO" id="GO:0015293">
    <property type="term" value="F:symporter activity"/>
    <property type="evidence" value="ECO:0007669"/>
    <property type="project" value="TreeGrafter"/>
</dbReference>
<evidence type="ECO:0000256" key="4">
    <source>
        <dbReference type="ARBA" id="ARBA00022475"/>
    </source>
</evidence>
<dbReference type="InterPro" id="IPR001734">
    <property type="entry name" value="Na/solute_symporter"/>
</dbReference>
<keyword evidence="3" id="KW-0813">Transport</keyword>
<name>A0A4Y1X329_9BACT</name>
<feature type="transmembrane region" description="Helical" evidence="12">
    <location>
        <begin position="431"/>
        <end position="450"/>
    </location>
</feature>
<protein>
    <submittedName>
        <fullName evidence="13">Sodium/iodide co-transporter</fullName>
    </submittedName>
</protein>
<dbReference type="PROSITE" id="PS50283">
    <property type="entry name" value="NA_SOLUT_SYMP_3"/>
    <property type="match status" value="1"/>
</dbReference>